<keyword evidence="7" id="KW-0378">Hydrolase</keyword>
<dbReference type="InterPro" id="IPR012337">
    <property type="entry name" value="RNaseH-like_sf"/>
</dbReference>
<dbReference type="GO" id="GO:0046872">
    <property type="term" value="F:metal ion binding"/>
    <property type="evidence" value="ECO:0007669"/>
    <property type="project" value="UniProtKB-KW"/>
</dbReference>
<dbReference type="Proteomes" id="UP000186583">
    <property type="component" value="Unassembled WGS sequence"/>
</dbReference>
<evidence type="ECO:0000256" key="7">
    <source>
        <dbReference type="ARBA" id="ARBA00022801"/>
    </source>
</evidence>
<evidence type="ECO:0000256" key="3">
    <source>
        <dbReference type="ARBA" id="ARBA00012180"/>
    </source>
</evidence>
<comment type="caution">
    <text evidence="9">The sequence shown here is derived from an EMBL/GenBank/DDBJ whole genome shotgun (WGS) entry which is preliminary data.</text>
</comment>
<evidence type="ECO:0000256" key="6">
    <source>
        <dbReference type="ARBA" id="ARBA00022759"/>
    </source>
</evidence>
<dbReference type="STRING" id="708187.A0A1Q8RT45"/>
<dbReference type="CDD" id="cd13934">
    <property type="entry name" value="RNase_H_Dikarya_like"/>
    <property type="match status" value="1"/>
</dbReference>
<dbReference type="EMBL" id="MPGH01000091">
    <property type="protein sequence ID" value="OLN87492.1"/>
    <property type="molecule type" value="Genomic_DNA"/>
</dbReference>
<comment type="catalytic activity">
    <reaction evidence="1">
        <text>Endonucleolytic cleavage to 5'-phosphomonoester.</text>
        <dbReference type="EC" id="3.1.26.4"/>
    </reaction>
</comment>
<dbReference type="InterPro" id="IPR036397">
    <property type="entry name" value="RNaseH_sf"/>
</dbReference>
<reference evidence="9 10" key="1">
    <citation type="submission" date="2016-11" db="EMBL/GenBank/DDBJ databases">
        <title>Draft Genome Assembly of Colletotrichum chlorophyti a pathogen of herbaceous plants.</title>
        <authorList>
            <person name="Gan P."/>
            <person name="Narusaka M."/>
            <person name="Tsushima A."/>
            <person name="Narusaka Y."/>
            <person name="Takano Y."/>
            <person name="Shirasu K."/>
        </authorList>
    </citation>
    <scope>NUCLEOTIDE SEQUENCE [LARGE SCALE GENOMIC DNA]</scope>
    <source>
        <strain evidence="9 10">NTL11</strain>
    </source>
</reference>
<dbReference type="Pfam" id="PF00075">
    <property type="entry name" value="RNase_H"/>
    <property type="match status" value="1"/>
</dbReference>
<accession>A0A1Q8RT45</accession>
<feature type="domain" description="RNase H type-1" evidence="8">
    <location>
        <begin position="57"/>
        <end position="214"/>
    </location>
</feature>
<dbReference type="SUPFAM" id="SSF53098">
    <property type="entry name" value="Ribonuclease H-like"/>
    <property type="match status" value="1"/>
</dbReference>
<evidence type="ECO:0000256" key="1">
    <source>
        <dbReference type="ARBA" id="ARBA00000077"/>
    </source>
</evidence>
<dbReference type="EC" id="3.1.26.4" evidence="3"/>
<sequence length="216" mass="24743">MTEYYIADDELEGRLFDPAMSEAHRRVPKSELVVYDPTKQLSGLQMYSYAKRGIIPDRGHFVVYIDGACRDNGKSAARASWGVYFGPGSRHNRCGLLRPDLPQTSSRAEIEALSQALDIIHGIVSRDYSLQHIKIATDSEYLAKSMALWMEEWIENDGLNSKGRRVVHFEKLKEIYERLEELTYGDDGGLEFLFWPIPREENREADRLANEALDRA</sequence>
<protein>
    <recommendedName>
        <fullName evidence="3">ribonuclease H</fullName>
        <ecNumber evidence="3">3.1.26.4</ecNumber>
    </recommendedName>
</protein>
<dbReference type="AlphaFoldDB" id="A0A1Q8RT45"/>
<evidence type="ECO:0000256" key="5">
    <source>
        <dbReference type="ARBA" id="ARBA00022723"/>
    </source>
</evidence>
<dbReference type="PANTHER" id="PTHR10642">
    <property type="entry name" value="RIBONUCLEASE H1"/>
    <property type="match status" value="1"/>
</dbReference>
<evidence type="ECO:0000256" key="4">
    <source>
        <dbReference type="ARBA" id="ARBA00022722"/>
    </source>
</evidence>
<dbReference type="InterPro" id="IPR002156">
    <property type="entry name" value="RNaseH_domain"/>
</dbReference>
<keyword evidence="5" id="KW-0479">Metal-binding</keyword>
<evidence type="ECO:0000259" key="8">
    <source>
        <dbReference type="PROSITE" id="PS50879"/>
    </source>
</evidence>
<evidence type="ECO:0000313" key="9">
    <source>
        <dbReference type="EMBL" id="OLN87492.1"/>
    </source>
</evidence>
<dbReference type="GO" id="GO:0004523">
    <property type="term" value="F:RNA-DNA hybrid ribonuclease activity"/>
    <property type="evidence" value="ECO:0007669"/>
    <property type="project" value="UniProtKB-EC"/>
</dbReference>
<dbReference type="OrthoDB" id="407198at2759"/>
<organism evidence="9 10">
    <name type="scientific">Colletotrichum chlorophyti</name>
    <dbReference type="NCBI Taxonomy" id="708187"/>
    <lineage>
        <taxon>Eukaryota</taxon>
        <taxon>Fungi</taxon>
        <taxon>Dikarya</taxon>
        <taxon>Ascomycota</taxon>
        <taxon>Pezizomycotina</taxon>
        <taxon>Sordariomycetes</taxon>
        <taxon>Hypocreomycetidae</taxon>
        <taxon>Glomerellales</taxon>
        <taxon>Glomerellaceae</taxon>
        <taxon>Colletotrichum</taxon>
    </lineage>
</organism>
<evidence type="ECO:0000256" key="2">
    <source>
        <dbReference type="ARBA" id="ARBA00005300"/>
    </source>
</evidence>
<gene>
    <name evidence="9" type="ORF">CCHL11_06171</name>
</gene>
<keyword evidence="4" id="KW-0540">Nuclease</keyword>
<name>A0A1Q8RT45_9PEZI</name>
<keyword evidence="6" id="KW-0255">Endonuclease</keyword>
<comment type="similarity">
    <text evidence="2">Belongs to the RNase H family.</text>
</comment>
<dbReference type="GO" id="GO:0043137">
    <property type="term" value="P:DNA replication, removal of RNA primer"/>
    <property type="evidence" value="ECO:0007669"/>
    <property type="project" value="TreeGrafter"/>
</dbReference>
<dbReference type="InterPro" id="IPR050092">
    <property type="entry name" value="RNase_H"/>
</dbReference>
<proteinExistence type="inferred from homology"/>
<dbReference type="GO" id="GO:0003676">
    <property type="term" value="F:nucleic acid binding"/>
    <property type="evidence" value="ECO:0007669"/>
    <property type="project" value="InterPro"/>
</dbReference>
<keyword evidence="10" id="KW-1185">Reference proteome</keyword>
<dbReference type="Gene3D" id="3.30.420.10">
    <property type="entry name" value="Ribonuclease H-like superfamily/Ribonuclease H"/>
    <property type="match status" value="1"/>
</dbReference>
<dbReference type="PROSITE" id="PS50879">
    <property type="entry name" value="RNASE_H_1"/>
    <property type="match status" value="1"/>
</dbReference>
<evidence type="ECO:0000313" key="10">
    <source>
        <dbReference type="Proteomes" id="UP000186583"/>
    </source>
</evidence>
<dbReference type="PANTHER" id="PTHR10642:SF26">
    <property type="entry name" value="RIBONUCLEASE H1"/>
    <property type="match status" value="1"/>
</dbReference>